<organism evidence="2 3">
    <name type="scientific">Aquipseudomonas alcaligenes</name>
    <name type="common">Pseudomonas alcaligenes</name>
    <dbReference type="NCBI Taxonomy" id="43263"/>
    <lineage>
        <taxon>Bacteria</taxon>
        <taxon>Pseudomonadati</taxon>
        <taxon>Pseudomonadota</taxon>
        <taxon>Gammaproteobacteria</taxon>
        <taxon>Pseudomonadales</taxon>
        <taxon>Pseudomonadaceae</taxon>
        <taxon>Aquipseudomonas</taxon>
    </lineage>
</organism>
<dbReference type="EMBL" id="FTMP01000001">
    <property type="protein sequence ID" value="SIP88385.1"/>
    <property type="molecule type" value="Genomic_DNA"/>
</dbReference>
<reference evidence="2 3" key="1">
    <citation type="submission" date="2017-01" db="EMBL/GenBank/DDBJ databases">
        <authorList>
            <person name="Mah S.A."/>
            <person name="Swanson W.J."/>
            <person name="Moy G.W."/>
            <person name="Vacquier V.D."/>
        </authorList>
    </citation>
    <scope>NUCLEOTIDE SEQUENCE [LARGE SCALE GENOMIC DNA]</scope>
    <source>
        <strain evidence="2 3">RU36E</strain>
    </source>
</reference>
<accession>A0A1N6N8K4</accession>
<dbReference type="CDD" id="cd03801">
    <property type="entry name" value="GT4_PimA-like"/>
    <property type="match status" value="1"/>
</dbReference>
<dbReference type="InterPro" id="IPR001296">
    <property type="entry name" value="Glyco_trans_1"/>
</dbReference>
<sequence length="850" mass="96253">MKSHMPATSQPPATRASDVCIFTIVSNNYLHYAATLFDSLRRHCPQADLVLGLCDRPHAQTSCPQADEIIALETLDIPELGTFIYQYSILELNTAIKPYLIERLLARGYRKVIYFDPDIRVYQALDPLLELLEQHNAVLTPHLIAPLDDDGWPSELSLLQAGSYNLGFIALRNSEETGRLVSWWQAKLYKDCVVDLPRNLFVDQKWMDMAPSLFDGVHIERNAGWNVAYWNLGHRPLSRAEDGSLLAGGLPLLFFHFSGFAIDDSSLSRHQNRFDKDQPGSPLRELCDGYAAALIAFGAARFSVLPYAYACFADGTPVPDAARRLIRISNTFAGIDYFDARQCQRLHQQLNRQQASLRGGLPLTALALSLWHSRSDLRQAFPAVESVDSLRFAEWLLDSASREAGFSEIYLQPIREALSTAQGDTPQYSPLHRLLRLVWRQRRRVPLKLRIALQPYAARVLRRAYPRPALAMPKRSEESGVNLIGYLHAESGVGEAARASLRALRHSQLPFSLVDYRLGNVSRMDESIEGGNLRMHYPVNLLHVNADQSKVARDHLGRELFEGRYTLGYWFWEMPRFPDFLHFAFDQVDEILVASEYNREAIAAHTDKPVTLIPPAIQVDIMPALSRRQLHLDEQAFVFLHLSDALSMPQRKNPLGVIEAFLLAFADAPALAVRLLLKVSNLEHQPELAQVLRQAAKRDRRIRLVEGYLDRHTLNNLLNACDCYVSLHRAEGFGLPLAEAMYLGKPVIATHWSGNVDFMDEHNSLPVRYRLVELQEDVGPYQKGQTWAEPDLQHAATLMRQAYESPQRMHELGERAAQTIRQHYSPTRVGQLLGARVRTIVAGLRQNAER</sequence>
<protein>
    <submittedName>
        <fullName evidence="2">Glycosyl transferases group 1</fullName>
    </submittedName>
</protein>
<dbReference type="AlphaFoldDB" id="A0A1N6N8K4"/>
<evidence type="ECO:0000313" key="2">
    <source>
        <dbReference type="EMBL" id="SIP88385.1"/>
    </source>
</evidence>
<dbReference type="InterPro" id="IPR029044">
    <property type="entry name" value="Nucleotide-diphossugar_trans"/>
</dbReference>
<name>A0A1N6N8K4_AQUAC</name>
<dbReference type="PANTHER" id="PTHR46656:SF3">
    <property type="entry name" value="PUTATIVE-RELATED"/>
    <property type="match status" value="1"/>
</dbReference>
<dbReference type="Gene3D" id="3.90.550.10">
    <property type="entry name" value="Spore Coat Polysaccharide Biosynthesis Protein SpsA, Chain A"/>
    <property type="match status" value="1"/>
</dbReference>
<keyword evidence="2" id="KW-0808">Transferase</keyword>
<gene>
    <name evidence="2" type="ORF">SAMN05878282_101132</name>
</gene>
<proteinExistence type="predicted"/>
<dbReference type="PANTHER" id="PTHR46656">
    <property type="entry name" value="PUTATIVE-RELATED"/>
    <property type="match status" value="1"/>
</dbReference>
<dbReference type="SUPFAM" id="SSF53448">
    <property type="entry name" value="Nucleotide-diphospho-sugar transferases"/>
    <property type="match status" value="1"/>
</dbReference>
<dbReference type="GO" id="GO:0016757">
    <property type="term" value="F:glycosyltransferase activity"/>
    <property type="evidence" value="ECO:0007669"/>
    <property type="project" value="InterPro"/>
</dbReference>
<dbReference type="Gene3D" id="3.40.50.2000">
    <property type="entry name" value="Glycogen Phosphorylase B"/>
    <property type="match status" value="1"/>
</dbReference>
<dbReference type="Pfam" id="PF00534">
    <property type="entry name" value="Glycos_transf_1"/>
    <property type="match status" value="1"/>
</dbReference>
<feature type="domain" description="Glycosyl transferase family 1" evidence="1">
    <location>
        <begin position="706"/>
        <end position="762"/>
    </location>
</feature>
<dbReference type="Proteomes" id="UP000185841">
    <property type="component" value="Unassembled WGS sequence"/>
</dbReference>
<evidence type="ECO:0000259" key="1">
    <source>
        <dbReference type="Pfam" id="PF00534"/>
    </source>
</evidence>
<evidence type="ECO:0000313" key="3">
    <source>
        <dbReference type="Proteomes" id="UP000185841"/>
    </source>
</evidence>
<dbReference type="SUPFAM" id="SSF53756">
    <property type="entry name" value="UDP-Glycosyltransferase/glycogen phosphorylase"/>
    <property type="match status" value="1"/>
</dbReference>